<keyword evidence="5 9" id="KW-0798">TonB box</keyword>
<dbReference type="InterPro" id="IPR023996">
    <property type="entry name" value="TonB-dep_OMP_SusC/RagA"/>
</dbReference>
<sequence length="1174" mass="130911">MIFKKMQWRPYRQTPLLRLLLMSMLFITFALNARSQEKKQISFNQTPVEEAFNKLEKVFNIRFYYSDKSIDKKLVINMARKPRSLNEILDYFDEAYGLIFKTTGNMIAVSKKAAKEMPPVKSSFEVKGKAGLFEGDHIIYVPGITVRAIGSTSTAITDDKGNFRITSPSSSVKLSFSYVGYQTIEIAAATNAEVNVNLREDASMLKEVTIVSNGYQTLAKKNTAGSYATLSAADIERRSNQSLDRILEGAIPGLSVYNGFRSVNGTRTQTGVDIQVRGGSAIQSERNTPLIIVDGFPVNQLPDNFNDVEKIDVLKDASASAIWGARAANGVIVITTKRGKKGALSIDFSANLYLTEKNDFSVLKRATSADMISVDNEIYAKGYFNSAFFQGTQGGFSPSFDYILQKEKGLISAAELTRRQDSLSATSNLEQNKALLARTGIRQNYYLSLAGGAEKYRFRFSGSYDNSKSNFIGDANRSIQVNMRNDYEITRWLHAVADLNAAFNNQDIGADIRSQLYGLAPYQMQLDANGNYVYDYNAFNVNTNAVLMAKGYYNNGKNLLQDARLSDNSNSSFALRTKVGLEATITKGLTFNTYFLYDKLKSTNNQLVNENAYAARSLLNRYASLDANGKALFNLPKGNYLNLAENTNDNTSVRSQINYTNLFAGKHFISLGGGVEVKQYLTSGLTNRKYNYNDDLQSWSPINQIVLLNGVIGQSGSNTIYDATQYDRFSYGNTREVSFYGTGSYTYNDKYTLQGSLRFDESNLFGVDPKYRRTPLWSVGGAWELSKEKFFHVDFINLIKLRATVGLTGNYDPTTTPLLVATRAFQAATSDYRSRVDASNPYNPKLRWERTKTYNLGADIAFLKNRFQLSIDAYKKYGYDLLGTQLLDPTIGFTSTKLNGAQMTNNGLELALTGRVLQQGSFMWSSTLNFAYNTNKITENKIAESNPVLGRVTATVPYYVEGYQREALWSYKWAGLSSTGDPQVYDGNGNKVLVPVLGSLEYSGSYRPRYTGGFTNIFNYKGAFASVVMIYNLGGVFRREMPSMNGYDWSPVINYQVADRWRVPGDEARTDIAAFQASPSLLYDGRDRAAKYSNNSVESSSFLRLREIQIGYKLPVSILKHTPVKSLSISAQMNNIAIWTKNKYGIDPEAIDAQNGGYYLPSPKVTTISLRAGF</sequence>
<evidence type="ECO:0000313" key="14">
    <source>
        <dbReference type="Proteomes" id="UP000031246"/>
    </source>
</evidence>
<evidence type="ECO:0000259" key="12">
    <source>
        <dbReference type="Pfam" id="PF16344"/>
    </source>
</evidence>
<dbReference type="Gene3D" id="2.170.130.10">
    <property type="entry name" value="TonB-dependent receptor, plug domain"/>
    <property type="match status" value="1"/>
</dbReference>
<keyword evidence="7 8" id="KW-0998">Cell outer membrane</keyword>
<evidence type="ECO:0000256" key="5">
    <source>
        <dbReference type="ARBA" id="ARBA00023077"/>
    </source>
</evidence>
<dbReference type="Gene3D" id="3.55.50.30">
    <property type="match status" value="1"/>
</dbReference>
<keyword evidence="2 8" id="KW-0813">Transport</keyword>
<keyword evidence="6 8" id="KW-0472">Membrane</keyword>
<dbReference type="InterPro" id="IPR036942">
    <property type="entry name" value="Beta-barrel_TonB_sf"/>
</dbReference>
<dbReference type="InterPro" id="IPR039426">
    <property type="entry name" value="TonB-dep_rcpt-like"/>
</dbReference>
<evidence type="ECO:0000313" key="13">
    <source>
        <dbReference type="EMBL" id="KIA96138.1"/>
    </source>
</evidence>
<dbReference type="EMBL" id="JSYN01000003">
    <property type="protein sequence ID" value="KIA96138.1"/>
    <property type="molecule type" value="Genomic_DNA"/>
</dbReference>
<evidence type="ECO:0000256" key="1">
    <source>
        <dbReference type="ARBA" id="ARBA00004571"/>
    </source>
</evidence>
<keyword evidence="4 8" id="KW-0812">Transmembrane</keyword>
<comment type="caution">
    <text evidence="13">The sequence shown here is derived from an EMBL/GenBank/DDBJ whole genome shotgun (WGS) entry which is preliminary data.</text>
</comment>
<dbReference type="SUPFAM" id="SSF56935">
    <property type="entry name" value="Porins"/>
    <property type="match status" value="1"/>
</dbReference>
<dbReference type="InterPro" id="IPR012910">
    <property type="entry name" value="Plug_dom"/>
</dbReference>
<dbReference type="Gene3D" id="2.60.40.1120">
    <property type="entry name" value="Carboxypeptidase-like, regulatory domain"/>
    <property type="match status" value="1"/>
</dbReference>
<dbReference type="OrthoDB" id="9768177at2"/>
<dbReference type="InterPro" id="IPR037066">
    <property type="entry name" value="Plug_dom_sf"/>
</dbReference>
<dbReference type="Proteomes" id="UP000031246">
    <property type="component" value="Unassembled WGS sequence"/>
</dbReference>
<dbReference type="Pfam" id="PF07715">
    <property type="entry name" value="Plug"/>
    <property type="match status" value="1"/>
</dbReference>
<protein>
    <recommendedName>
        <fullName evidence="15">TonB-dependent receptor</fullName>
    </recommendedName>
</protein>
<feature type="domain" description="TonB-dependent receptor plug" evidence="11">
    <location>
        <begin position="220"/>
        <end position="331"/>
    </location>
</feature>
<dbReference type="InterPro" id="IPR008969">
    <property type="entry name" value="CarboxyPept-like_regulatory"/>
</dbReference>
<evidence type="ECO:0000259" key="11">
    <source>
        <dbReference type="Pfam" id="PF07715"/>
    </source>
</evidence>
<dbReference type="AlphaFoldDB" id="A0A0C1FWD0"/>
<name>A0A0C1FWD0_9SPHI</name>
<comment type="subcellular location">
    <subcellularLocation>
        <location evidence="1 8">Cell outer membrane</location>
        <topology evidence="1 8">Multi-pass membrane protein</topology>
    </subcellularLocation>
</comment>
<evidence type="ECO:0008006" key="15">
    <source>
        <dbReference type="Google" id="ProtNLM"/>
    </source>
</evidence>
<comment type="similarity">
    <text evidence="8 9">Belongs to the TonB-dependent receptor family.</text>
</comment>
<dbReference type="NCBIfam" id="TIGR04057">
    <property type="entry name" value="SusC_RagA_signa"/>
    <property type="match status" value="1"/>
</dbReference>
<dbReference type="Gene3D" id="2.40.170.20">
    <property type="entry name" value="TonB-dependent receptor, beta-barrel domain"/>
    <property type="match status" value="1"/>
</dbReference>
<feature type="domain" description="TonB-dependent receptor-like beta-barrel" evidence="10">
    <location>
        <begin position="526"/>
        <end position="1020"/>
    </location>
</feature>
<dbReference type="InterPro" id="IPR032508">
    <property type="entry name" value="FecR_C"/>
</dbReference>
<proteinExistence type="inferred from homology"/>
<organism evidence="13 14">
    <name type="scientific">Pedobacter kyungheensis</name>
    <dbReference type="NCBI Taxonomy" id="1069985"/>
    <lineage>
        <taxon>Bacteria</taxon>
        <taxon>Pseudomonadati</taxon>
        <taxon>Bacteroidota</taxon>
        <taxon>Sphingobacteriia</taxon>
        <taxon>Sphingobacteriales</taxon>
        <taxon>Sphingobacteriaceae</taxon>
        <taxon>Pedobacter</taxon>
    </lineage>
</organism>
<accession>A0A0C1FWD0</accession>
<keyword evidence="3 8" id="KW-1134">Transmembrane beta strand</keyword>
<evidence type="ECO:0000256" key="4">
    <source>
        <dbReference type="ARBA" id="ARBA00022692"/>
    </source>
</evidence>
<evidence type="ECO:0000256" key="2">
    <source>
        <dbReference type="ARBA" id="ARBA00022448"/>
    </source>
</evidence>
<dbReference type="InterPro" id="IPR023997">
    <property type="entry name" value="TonB-dep_OMP_SusC/RagA_CS"/>
</dbReference>
<evidence type="ECO:0000259" key="10">
    <source>
        <dbReference type="Pfam" id="PF00593"/>
    </source>
</evidence>
<gene>
    <name evidence="13" type="ORF">OC25_03335</name>
</gene>
<dbReference type="GO" id="GO:0009279">
    <property type="term" value="C:cell outer membrane"/>
    <property type="evidence" value="ECO:0007669"/>
    <property type="project" value="UniProtKB-SubCell"/>
</dbReference>
<evidence type="ECO:0000256" key="9">
    <source>
        <dbReference type="RuleBase" id="RU003357"/>
    </source>
</evidence>
<evidence type="ECO:0000256" key="6">
    <source>
        <dbReference type="ARBA" id="ARBA00023136"/>
    </source>
</evidence>
<feature type="domain" description="Protein FecR C-terminal" evidence="12">
    <location>
        <begin position="41"/>
        <end position="107"/>
    </location>
</feature>
<dbReference type="PROSITE" id="PS52016">
    <property type="entry name" value="TONB_DEPENDENT_REC_3"/>
    <property type="match status" value="1"/>
</dbReference>
<dbReference type="RefSeq" id="WP_039471770.1">
    <property type="nucleotide sequence ID" value="NZ_JSYN01000003.1"/>
</dbReference>
<dbReference type="SUPFAM" id="SSF49464">
    <property type="entry name" value="Carboxypeptidase regulatory domain-like"/>
    <property type="match status" value="1"/>
</dbReference>
<evidence type="ECO:0000256" key="7">
    <source>
        <dbReference type="ARBA" id="ARBA00023237"/>
    </source>
</evidence>
<evidence type="ECO:0000256" key="8">
    <source>
        <dbReference type="PROSITE-ProRule" id="PRU01360"/>
    </source>
</evidence>
<dbReference type="Pfam" id="PF00593">
    <property type="entry name" value="TonB_dep_Rec_b-barrel"/>
    <property type="match status" value="1"/>
</dbReference>
<evidence type="ECO:0000256" key="3">
    <source>
        <dbReference type="ARBA" id="ARBA00022452"/>
    </source>
</evidence>
<dbReference type="Pfam" id="PF16344">
    <property type="entry name" value="FecR_C"/>
    <property type="match status" value="1"/>
</dbReference>
<dbReference type="InterPro" id="IPR000531">
    <property type="entry name" value="Beta-barrel_TonB"/>
</dbReference>
<dbReference type="Pfam" id="PF13715">
    <property type="entry name" value="CarbopepD_reg_2"/>
    <property type="match status" value="1"/>
</dbReference>
<reference evidence="13 14" key="1">
    <citation type="submission" date="2014-10" db="EMBL/GenBank/DDBJ databases">
        <title>Pedobacter Kyungheensis.</title>
        <authorList>
            <person name="Anderson B.M."/>
            <person name="Newman J.D."/>
        </authorList>
    </citation>
    <scope>NUCLEOTIDE SEQUENCE [LARGE SCALE GENOMIC DNA]</scope>
    <source>
        <strain evidence="13 14">KACC 16221</strain>
    </source>
</reference>
<keyword evidence="14" id="KW-1185">Reference proteome</keyword>
<dbReference type="NCBIfam" id="TIGR04056">
    <property type="entry name" value="OMP_RagA_SusC"/>
    <property type="match status" value="1"/>
</dbReference>